<dbReference type="AlphaFoldDB" id="A0A077AY15"/>
<dbReference type="EMBL" id="CP008941">
    <property type="protein sequence ID" value="AIK96904.1"/>
    <property type="molecule type" value="Genomic_DNA"/>
</dbReference>
<gene>
    <name evidence="1" type="ORF">ID47_09410</name>
</gene>
<name>A0A077AY15_9PROT</name>
<evidence type="ECO:0000313" key="2">
    <source>
        <dbReference type="Proteomes" id="UP000028926"/>
    </source>
</evidence>
<evidence type="ECO:0000313" key="1">
    <source>
        <dbReference type="EMBL" id="AIK96904.1"/>
    </source>
</evidence>
<organism evidence="1 2">
    <name type="scientific">Candidatus Odyssella acanthamoebae</name>
    <dbReference type="NCBI Taxonomy" id="91604"/>
    <lineage>
        <taxon>Bacteria</taxon>
        <taxon>Pseudomonadati</taxon>
        <taxon>Pseudomonadota</taxon>
        <taxon>Alphaproteobacteria</taxon>
        <taxon>Holosporales</taxon>
        <taxon>Candidatus Paracaedibacteraceae</taxon>
        <taxon>Candidatus Odyssella</taxon>
    </lineage>
</organism>
<accession>A0A077AY15</accession>
<dbReference type="RefSeq" id="WP_038465712.1">
    <property type="nucleotide sequence ID" value="NZ_CP008941.1"/>
</dbReference>
<keyword evidence="2" id="KW-1185">Reference proteome</keyword>
<dbReference type="HOGENOM" id="CLU_2804481_0_0_5"/>
<reference evidence="1 2" key="1">
    <citation type="submission" date="2014-07" db="EMBL/GenBank/DDBJ databases">
        <title>Comparative genomic insights into amoeba endosymbionts belonging to the families of Holosporaceae and Candidatus Midichloriaceae within Rickettsiales.</title>
        <authorList>
            <person name="Wang Z."/>
            <person name="Wu M."/>
        </authorList>
    </citation>
    <scope>NUCLEOTIDE SEQUENCE [LARGE SCALE GENOMIC DNA]</scope>
    <source>
        <strain evidence="1">PRA3</strain>
    </source>
</reference>
<proteinExistence type="predicted"/>
<dbReference type="Proteomes" id="UP000028926">
    <property type="component" value="Chromosome"/>
</dbReference>
<protein>
    <submittedName>
        <fullName evidence="1">Uncharacterized protein</fullName>
    </submittedName>
</protein>
<dbReference type="KEGG" id="paca:ID47_09410"/>
<sequence>MEEGISIRKNERPYGGLIEQAAVRLKLKEPLPDTLIINFLGEVNLSILATAGISIKNDLMGKMEKTK</sequence>